<evidence type="ECO:0000256" key="1">
    <source>
        <dbReference type="ARBA" id="ARBA00008857"/>
    </source>
</evidence>
<keyword evidence="3" id="KW-0238">DNA-binding</keyword>
<dbReference type="SUPFAM" id="SSF56349">
    <property type="entry name" value="DNA breaking-rejoining enzymes"/>
    <property type="match status" value="1"/>
</dbReference>
<keyword evidence="4" id="KW-0233">DNA recombination</keyword>
<evidence type="ECO:0000259" key="5">
    <source>
        <dbReference type="Pfam" id="PF00589"/>
    </source>
</evidence>
<gene>
    <name evidence="6" type="ORF">RAS12_00465</name>
</gene>
<name>A0ABY9M1K6_9BURK</name>
<evidence type="ECO:0000256" key="2">
    <source>
        <dbReference type="ARBA" id="ARBA00022908"/>
    </source>
</evidence>
<dbReference type="Gene3D" id="1.10.443.10">
    <property type="entry name" value="Intergrase catalytic core"/>
    <property type="match status" value="1"/>
</dbReference>
<organism evidence="6 7">
    <name type="scientific">Achromobacter seleniivolatilans</name>
    <dbReference type="NCBI Taxonomy" id="3047478"/>
    <lineage>
        <taxon>Bacteria</taxon>
        <taxon>Pseudomonadati</taxon>
        <taxon>Pseudomonadota</taxon>
        <taxon>Betaproteobacteria</taxon>
        <taxon>Burkholderiales</taxon>
        <taxon>Alcaligenaceae</taxon>
        <taxon>Achromobacter</taxon>
    </lineage>
</organism>
<dbReference type="InterPro" id="IPR050808">
    <property type="entry name" value="Phage_Integrase"/>
</dbReference>
<sequence length="267" mass="29937">MSLHVEWRFDGRVAVSPRDEVADTFGHMPAKQFKPSDKEKFLDRMRAKGRGTRANRDMAALGSAFNYGIRHGIVESNPCHGVARNPERPRSRKPEHIEVNAFLDVAKNRGEGSYMTALIGLMVGITGRRRVEILRLEESALSAEGVSVQAAKLKATDSAREYLISWSPLLSKLLTEAVRLSKKHETPYVFAARSGAPYTDAGFKANWSKIMADFVAAGGDRFTAHDLRAMYVTEMVSRDENPETHKNAATTRRVYDRRRKVKVTPTF</sequence>
<dbReference type="PANTHER" id="PTHR30629:SF2">
    <property type="entry name" value="PROPHAGE INTEGRASE INTS-RELATED"/>
    <property type="match status" value="1"/>
</dbReference>
<proteinExistence type="inferred from homology"/>
<dbReference type="Pfam" id="PF00589">
    <property type="entry name" value="Phage_integrase"/>
    <property type="match status" value="1"/>
</dbReference>
<accession>A0ABY9M1K6</accession>
<feature type="domain" description="Tyr recombinase" evidence="5">
    <location>
        <begin position="98"/>
        <end position="240"/>
    </location>
</feature>
<evidence type="ECO:0000313" key="6">
    <source>
        <dbReference type="EMBL" id="WMD20876.1"/>
    </source>
</evidence>
<keyword evidence="7" id="KW-1185">Reference proteome</keyword>
<dbReference type="InterPro" id="IPR010998">
    <property type="entry name" value="Integrase_recombinase_N"/>
</dbReference>
<evidence type="ECO:0000256" key="3">
    <source>
        <dbReference type="ARBA" id="ARBA00023125"/>
    </source>
</evidence>
<dbReference type="InterPro" id="IPR002104">
    <property type="entry name" value="Integrase_catalytic"/>
</dbReference>
<dbReference type="PANTHER" id="PTHR30629">
    <property type="entry name" value="PROPHAGE INTEGRASE"/>
    <property type="match status" value="1"/>
</dbReference>
<evidence type="ECO:0000313" key="7">
    <source>
        <dbReference type="Proteomes" id="UP001234798"/>
    </source>
</evidence>
<comment type="similarity">
    <text evidence="1">Belongs to the 'phage' integrase family.</text>
</comment>
<keyword evidence="2" id="KW-0229">DNA integration</keyword>
<dbReference type="InterPro" id="IPR011010">
    <property type="entry name" value="DNA_brk_join_enz"/>
</dbReference>
<protein>
    <submittedName>
        <fullName evidence="6">Tyrosine-type recombinase/integrase</fullName>
    </submittedName>
</protein>
<reference evidence="6 7" key="1">
    <citation type="submission" date="2023-08" db="EMBL/GenBank/DDBJ databases">
        <title>Achromobacter seleniivolatilans sp. nov., isolated from seleniferous soil.</title>
        <authorList>
            <person name="Zhang S."/>
            <person name="Li K."/>
            <person name="Peng J."/>
            <person name="Zhao Q."/>
            <person name="Wang H."/>
            <person name="Guo Y."/>
        </authorList>
    </citation>
    <scope>NUCLEOTIDE SEQUENCE [LARGE SCALE GENOMIC DNA]</scope>
    <source>
        <strain evidence="6 7">R39</strain>
    </source>
</reference>
<evidence type="ECO:0000256" key="4">
    <source>
        <dbReference type="ARBA" id="ARBA00023172"/>
    </source>
</evidence>
<dbReference type="InterPro" id="IPR013762">
    <property type="entry name" value="Integrase-like_cat_sf"/>
</dbReference>
<dbReference type="EMBL" id="CP132976">
    <property type="protein sequence ID" value="WMD20876.1"/>
    <property type="molecule type" value="Genomic_DNA"/>
</dbReference>
<dbReference type="Proteomes" id="UP001234798">
    <property type="component" value="Chromosome"/>
</dbReference>
<dbReference type="RefSeq" id="WP_306944400.1">
    <property type="nucleotide sequence ID" value="NZ_CP132976.1"/>
</dbReference>
<dbReference type="Gene3D" id="1.10.150.130">
    <property type="match status" value="1"/>
</dbReference>